<dbReference type="PANTHER" id="PTHR30032">
    <property type="entry name" value="N-ACETYLMURAMOYL-L-ALANINE AMIDASE-RELATED"/>
    <property type="match status" value="1"/>
</dbReference>
<dbReference type="Pfam" id="PF08486">
    <property type="entry name" value="SpoIID"/>
    <property type="match status" value="1"/>
</dbReference>
<dbReference type="NCBIfam" id="TIGR02870">
    <property type="entry name" value="spore_II_D"/>
    <property type="match status" value="1"/>
</dbReference>
<dbReference type="PATRIC" id="fig|1053231.3.peg.5616"/>
<evidence type="ECO:0000259" key="1">
    <source>
        <dbReference type="Pfam" id="PF08486"/>
    </source>
</evidence>
<accession>R8PXX7</accession>
<evidence type="ECO:0000313" key="2">
    <source>
        <dbReference type="EMBL" id="EOP63429.1"/>
    </source>
</evidence>
<dbReference type="RefSeq" id="WP_016106701.1">
    <property type="nucleotide sequence ID" value="NZ_KB976800.1"/>
</dbReference>
<comment type="caution">
    <text evidence="2">The sequence shown here is derived from an EMBL/GenBank/DDBJ whole genome shotgun (WGS) entry which is preliminary data.</text>
</comment>
<dbReference type="GO" id="GO:0030288">
    <property type="term" value="C:outer membrane-bounded periplasmic space"/>
    <property type="evidence" value="ECO:0007669"/>
    <property type="project" value="TreeGrafter"/>
</dbReference>
<feature type="domain" description="Sporulation stage II protein D amidase enhancer LytB N-terminal" evidence="1">
    <location>
        <begin position="65"/>
        <end position="167"/>
    </location>
</feature>
<name>R8PXX7_BACCE</name>
<dbReference type="GO" id="GO:0030435">
    <property type="term" value="P:sporulation resulting in formation of a cellular spore"/>
    <property type="evidence" value="ECO:0007669"/>
    <property type="project" value="InterPro"/>
</dbReference>
<dbReference type="InterPro" id="IPR013486">
    <property type="entry name" value="SpoIID/LytB"/>
</dbReference>
<dbReference type="Proteomes" id="UP000014019">
    <property type="component" value="Unassembled WGS sequence"/>
</dbReference>
<dbReference type="InterPro" id="IPR051922">
    <property type="entry name" value="Bact_Sporulation_Assoc"/>
</dbReference>
<gene>
    <name evidence="2" type="ORF">IIQ_04136</name>
</gene>
<dbReference type="NCBIfam" id="TIGR02669">
    <property type="entry name" value="SpoIID_LytB"/>
    <property type="match status" value="1"/>
</dbReference>
<dbReference type="InterPro" id="IPR013693">
    <property type="entry name" value="SpoIID/LytB_N"/>
</dbReference>
<proteinExistence type="predicted"/>
<dbReference type="InterPro" id="IPR014225">
    <property type="entry name" value="Spore_II_D_firmicutes"/>
</dbReference>
<reference evidence="2 3" key="1">
    <citation type="submission" date="2012-12" db="EMBL/GenBank/DDBJ databases">
        <title>The Genome Sequence of Bacillus cereus VD118.</title>
        <authorList>
            <consortium name="The Broad Institute Genome Sequencing Platform"/>
            <consortium name="The Broad Institute Genome Sequencing Center for Infectious Disease"/>
            <person name="Feldgarden M."/>
            <person name="Van der Auwera G.A."/>
            <person name="Mahillon J."/>
            <person name="Duprez V."/>
            <person name="Timmery S."/>
            <person name="Mattelet C."/>
            <person name="Dierick K."/>
            <person name="Sun M."/>
            <person name="Yu Z."/>
            <person name="Zhu L."/>
            <person name="Hu X."/>
            <person name="Shank E.B."/>
            <person name="Swiecicka I."/>
            <person name="Hansen B.M."/>
            <person name="Andrup L."/>
            <person name="Walker B."/>
            <person name="Young S.K."/>
            <person name="Zeng Q."/>
            <person name="Gargeya S."/>
            <person name="Fitzgerald M."/>
            <person name="Haas B."/>
            <person name="Abouelleil A."/>
            <person name="Alvarado L."/>
            <person name="Arachchi H.M."/>
            <person name="Berlin A.M."/>
            <person name="Chapman S.B."/>
            <person name="Dewar J."/>
            <person name="Goldberg J."/>
            <person name="Griggs A."/>
            <person name="Gujja S."/>
            <person name="Hansen M."/>
            <person name="Howarth C."/>
            <person name="Imamovic A."/>
            <person name="Larimer J."/>
            <person name="McCowan C."/>
            <person name="Murphy C."/>
            <person name="Neiman D."/>
            <person name="Pearson M."/>
            <person name="Priest M."/>
            <person name="Roberts A."/>
            <person name="Saif S."/>
            <person name="Shea T."/>
            <person name="Sisk P."/>
            <person name="Sykes S."/>
            <person name="Wortman J."/>
            <person name="Nusbaum C."/>
            <person name="Birren B."/>
        </authorList>
    </citation>
    <scope>NUCLEOTIDE SEQUENCE [LARGE SCALE GENOMIC DNA]</scope>
    <source>
        <strain evidence="2 3">VD118</strain>
    </source>
</reference>
<sequence>MKFSKPLFITVALLIALVIIVPAALVIPFAKAKVGEEAASKTPPAIESIPAPGKVDTAVQVAVYRDQQKKVETLPMEEYVAGVVASEMNASFEIEALKAQALAARTFVVQRMLSGGKKNNADVTDTVKDQVYKSKEELKKQWGNNYESNLKKIEEAVSKTAGQVLTYEGKPISASFFSTSNGRTENAADYWGNDYPYLKSVDSPWDQVSPKFTSEQTFTVADFQKRLGVKVLADGKVGNIKDLTEGKRVKDVAFQGKTLTGKQVREKLDLRSSDFTWKQEGDNIIVKTKGFGHGVGMSQYGANGMAQEGKKYTDIVAHYYKGIEIKTMNDYEGKLMVKK</sequence>
<organism evidence="2 3">
    <name type="scientific">Bacillus cereus VD118</name>
    <dbReference type="NCBI Taxonomy" id="1053231"/>
    <lineage>
        <taxon>Bacteria</taxon>
        <taxon>Bacillati</taxon>
        <taxon>Bacillota</taxon>
        <taxon>Bacilli</taxon>
        <taxon>Bacillales</taxon>
        <taxon>Bacillaceae</taxon>
        <taxon>Bacillus</taxon>
        <taxon>Bacillus cereus group</taxon>
    </lineage>
</organism>
<dbReference type="PANTHER" id="PTHR30032:SF4">
    <property type="entry name" value="AMIDASE ENHANCER"/>
    <property type="match status" value="1"/>
</dbReference>
<dbReference type="HOGENOM" id="CLU_021203_1_1_9"/>
<protein>
    <submittedName>
        <fullName evidence="2">Stage II sporulation protein D</fullName>
    </submittedName>
</protein>
<dbReference type="AlphaFoldDB" id="R8PXX7"/>
<evidence type="ECO:0000313" key="3">
    <source>
        <dbReference type="Proteomes" id="UP000014019"/>
    </source>
</evidence>
<dbReference type="EMBL" id="AHEZ01000066">
    <property type="protein sequence ID" value="EOP63429.1"/>
    <property type="molecule type" value="Genomic_DNA"/>
</dbReference>